<organism evidence="17 18">
    <name type="scientific">Candidatus Xenohaliotis californiensis</name>
    <dbReference type="NCBI Taxonomy" id="84677"/>
    <lineage>
        <taxon>Bacteria</taxon>
        <taxon>Pseudomonadati</taxon>
        <taxon>Pseudomonadota</taxon>
        <taxon>Alphaproteobacteria</taxon>
        <taxon>Rickettsiales</taxon>
        <taxon>Anaplasmataceae</taxon>
        <taxon>Candidatus Xenohaliotis</taxon>
    </lineage>
</organism>
<evidence type="ECO:0000256" key="5">
    <source>
        <dbReference type="ARBA" id="ARBA00022960"/>
    </source>
</evidence>
<evidence type="ECO:0000256" key="2">
    <source>
        <dbReference type="ARBA" id="ARBA00022676"/>
    </source>
</evidence>
<feature type="transmembrane region" description="Helical" evidence="16">
    <location>
        <begin position="303"/>
        <end position="328"/>
    </location>
</feature>
<feature type="transmembrane region" description="Helical" evidence="16">
    <location>
        <begin position="22"/>
        <end position="44"/>
    </location>
</feature>
<keyword evidence="6" id="KW-0573">Peptidoglycan synthesis</keyword>
<evidence type="ECO:0000313" key="18">
    <source>
        <dbReference type="Proteomes" id="UP001314181"/>
    </source>
</evidence>
<feature type="transmembrane region" description="Helical" evidence="16">
    <location>
        <begin position="265"/>
        <end position="291"/>
    </location>
</feature>
<feature type="transmembrane region" description="Helical" evidence="16">
    <location>
        <begin position="126"/>
        <end position="154"/>
    </location>
</feature>
<dbReference type="EC" id="2.4.99.28" evidence="14"/>
<keyword evidence="3" id="KW-0808">Transferase</keyword>
<gene>
    <name evidence="17" type="ORF">CAXC1_150017</name>
</gene>
<feature type="transmembrane region" description="Helical" evidence="16">
    <location>
        <begin position="82"/>
        <end position="105"/>
    </location>
</feature>
<keyword evidence="7 16" id="KW-1133">Transmembrane helix</keyword>
<evidence type="ECO:0000256" key="14">
    <source>
        <dbReference type="ARBA" id="ARBA00044770"/>
    </source>
</evidence>
<comment type="subcellular location">
    <subcellularLocation>
        <location evidence="1">Membrane</location>
        <topology evidence="1">Multi-pass membrane protein</topology>
    </subcellularLocation>
</comment>
<keyword evidence="5" id="KW-0133">Cell shape</keyword>
<evidence type="ECO:0000256" key="4">
    <source>
        <dbReference type="ARBA" id="ARBA00022692"/>
    </source>
</evidence>
<feature type="transmembrane region" description="Helical" evidence="16">
    <location>
        <begin position="192"/>
        <end position="211"/>
    </location>
</feature>
<dbReference type="PANTHER" id="PTHR30474:SF2">
    <property type="entry name" value="PEPTIDOGLYCAN GLYCOSYLTRANSFERASE FTSW-RELATED"/>
    <property type="match status" value="1"/>
</dbReference>
<dbReference type="RefSeq" id="WP_338363461.1">
    <property type="nucleotide sequence ID" value="NZ_CAWVOK010000006.1"/>
</dbReference>
<dbReference type="EMBL" id="CAWVOK010000006">
    <property type="protein sequence ID" value="CAK8162423.1"/>
    <property type="molecule type" value="Genomic_DNA"/>
</dbReference>
<comment type="caution">
    <text evidence="17">The sequence shown here is derived from an EMBL/GenBank/DDBJ whole genome shotgun (WGS) entry which is preliminary data.</text>
</comment>
<dbReference type="InterPro" id="IPR001182">
    <property type="entry name" value="FtsW/RodA"/>
</dbReference>
<feature type="transmembrane region" description="Helical" evidence="16">
    <location>
        <begin position="56"/>
        <end position="76"/>
    </location>
</feature>
<evidence type="ECO:0000256" key="1">
    <source>
        <dbReference type="ARBA" id="ARBA00004141"/>
    </source>
</evidence>
<proteinExistence type="inferred from homology"/>
<name>A0ABM9N758_9RICK</name>
<evidence type="ECO:0000256" key="6">
    <source>
        <dbReference type="ARBA" id="ARBA00022984"/>
    </source>
</evidence>
<evidence type="ECO:0000256" key="11">
    <source>
        <dbReference type="ARBA" id="ARBA00038053"/>
    </source>
</evidence>
<evidence type="ECO:0000256" key="16">
    <source>
        <dbReference type="SAM" id="Phobius"/>
    </source>
</evidence>
<comment type="catalytic activity">
    <reaction evidence="15">
        <text>[GlcNAc-(1-&gt;4)-Mur2Ac(oyl-L-Ala-gamma-D-Glu-L-Lys-D-Ala-D-Ala)](n)-di-trans,octa-cis-undecaprenyl diphosphate + beta-D-GlcNAc-(1-&gt;4)-Mur2Ac(oyl-L-Ala-gamma-D-Glu-L-Lys-D-Ala-D-Ala)-di-trans,octa-cis-undecaprenyl diphosphate = [GlcNAc-(1-&gt;4)-Mur2Ac(oyl-L-Ala-gamma-D-Glu-L-Lys-D-Ala-D-Ala)](n+1)-di-trans,octa-cis-undecaprenyl diphosphate + di-trans,octa-cis-undecaprenyl diphosphate + H(+)</text>
        <dbReference type="Rhea" id="RHEA:23708"/>
        <dbReference type="Rhea" id="RHEA-COMP:9602"/>
        <dbReference type="Rhea" id="RHEA-COMP:9603"/>
        <dbReference type="ChEBI" id="CHEBI:15378"/>
        <dbReference type="ChEBI" id="CHEBI:58405"/>
        <dbReference type="ChEBI" id="CHEBI:60033"/>
        <dbReference type="ChEBI" id="CHEBI:78435"/>
        <dbReference type="EC" id="2.4.99.28"/>
    </reaction>
</comment>
<dbReference type="Pfam" id="PF01098">
    <property type="entry name" value="FTSW_RODA_SPOVE"/>
    <property type="match status" value="1"/>
</dbReference>
<evidence type="ECO:0000256" key="12">
    <source>
        <dbReference type="ARBA" id="ARBA00041185"/>
    </source>
</evidence>
<keyword evidence="18" id="KW-1185">Reference proteome</keyword>
<dbReference type="Proteomes" id="UP001314181">
    <property type="component" value="Unassembled WGS sequence"/>
</dbReference>
<evidence type="ECO:0000256" key="7">
    <source>
        <dbReference type="ARBA" id="ARBA00022989"/>
    </source>
</evidence>
<evidence type="ECO:0000256" key="15">
    <source>
        <dbReference type="ARBA" id="ARBA00049902"/>
    </source>
</evidence>
<accession>A0ABM9N758</accession>
<keyword evidence="2" id="KW-0328">Glycosyltransferase</keyword>
<comment type="similarity">
    <text evidence="11">Belongs to the SEDS family. FtsW subfamily.</text>
</comment>
<reference evidence="17 18" key="1">
    <citation type="submission" date="2024-01" db="EMBL/GenBank/DDBJ databases">
        <authorList>
            <person name="Kunselman E."/>
        </authorList>
    </citation>
    <scope>NUCLEOTIDE SEQUENCE [LARGE SCALE GENOMIC DNA]</scope>
    <source>
        <strain evidence="17">2 abalone samples</strain>
    </source>
</reference>
<keyword evidence="8 16" id="KW-0472">Membrane</keyword>
<evidence type="ECO:0000256" key="8">
    <source>
        <dbReference type="ARBA" id="ARBA00023136"/>
    </source>
</evidence>
<protein>
    <recommendedName>
        <fullName evidence="12">Probable peptidoglycan glycosyltransferase FtsW</fullName>
        <ecNumber evidence="14">2.4.99.28</ecNumber>
    </recommendedName>
    <alternativeName>
        <fullName evidence="13">Cell division protein FtsW</fullName>
    </alternativeName>
    <alternativeName>
        <fullName evidence="10">Cell wall polymerase</fullName>
    </alternativeName>
    <alternativeName>
        <fullName evidence="9">Peptidoglycan polymerase</fullName>
    </alternativeName>
</protein>
<evidence type="ECO:0000256" key="13">
    <source>
        <dbReference type="ARBA" id="ARBA00041418"/>
    </source>
</evidence>
<dbReference type="PANTHER" id="PTHR30474">
    <property type="entry name" value="CELL CYCLE PROTEIN"/>
    <property type="match status" value="1"/>
</dbReference>
<sequence length="374" mass="41339">MQTFKRTATDAISIWWWTVDKITLLTILFLMLVGIFMTSSASLFMAERMNTGSIYFVTRHVTFLSAAFAVAIGLSFANQTIVRRLAIIGFLLSTILLILTPFFGVEVKGAKRWLRILGFSLQPSEFIKPFLAITNAWILSINASGSIALLTSAAICLPSIALIIIQPDIGMSVIIISIWVTQIFILGIRTKLMIACFAFLLVCGLLIYVSFDHARQRIKSFISPISTANYQIKKSLESFQHGGMFGVGPAEGKIKIHLPDAHTDFIFAVIAEELGSIFCIVIITMFFILIYRFYQNIKSKNDLFVILAAGGLIEQFALHVFINIGANIRILPAKGMTLPFMSYGGSSALSTGLTLGMLLALGRKKFNIKDLKIL</sequence>
<feature type="transmembrane region" description="Helical" evidence="16">
    <location>
        <begin position="340"/>
        <end position="362"/>
    </location>
</feature>
<evidence type="ECO:0000256" key="9">
    <source>
        <dbReference type="ARBA" id="ARBA00032370"/>
    </source>
</evidence>
<evidence type="ECO:0000256" key="10">
    <source>
        <dbReference type="ARBA" id="ARBA00033270"/>
    </source>
</evidence>
<evidence type="ECO:0000313" key="17">
    <source>
        <dbReference type="EMBL" id="CAK8162423.1"/>
    </source>
</evidence>
<evidence type="ECO:0000256" key="3">
    <source>
        <dbReference type="ARBA" id="ARBA00022679"/>
    </source>
</evidence>
<feature type="transmembrane region" description="Helical" evidence="16">
    <location>
        <begin position="160"/>
        <end position="180"/>
    </location>
</feature>
<keyword evidence="4 16" id="KW-0812">Transmembrane</keyword>